<reference evidence="1 2" key="1">
    <citation type="submission" date="2010-02" db="EMBL/GenBank/DDBJ databases">
        <authorList>
            <person name="Weinstock G."/>
            <person name="Sodergren E."/>
            <person name="Clifton S."/>
            <person name="Fulton L."/>
            <person name="Fulton B."/>
            <person name="Courtney L."/>
            <person name="Fronick C."/>
            <person name="Harrison M."/>
            <person name="Strong C."/>
            <person name="Farmer C."/>
            <person name="Delahaunty K."/>
            <person name="Markovic C."/>
            <person name="Hall O."/>
            <person name="Minx P."/>
            <person name="Tomlinson C."/>
            <person name="Mitreva M."/>
            <person name="Nelson J."/>
            <person name="Hou S."/>
            <person name="Wollam A."/>
            <person name="Pepin K.H."/>
            <person name="Johnson M."/>
            <person name="Bhonagiri V."/>
            <person name="Zhang X."/>
            <person name="Suruliraj S."/>
            <person name="Warren W."/>
            <person name="Chinwalla A."/>
            <person name="Mardis E.R."/>
            <person name="Wilson R.K."/>
        </authorList>
    </citation>
    <scope>NUCLEOTIDE SEQUENCE [LARGE SCALE GENOMIC DNA]</scope>
    <source>
        <strain evidence="1 2">ATCC 29220</strain>
    </source>
</reference>
<dbReference type="Proteomes" id="UP000003880">
    <property type="component" value="Unassembled WGS sequence"/>
</dbReference>
<sequence>MSSALVLNVLSQKVRFLLLSSPSVIADAPSSFMWQILNTSQTIHYHFYLKFNIEIVLTYKINN</sequence>
<proteinExistence type="predicted"/>
<protein>
    <submittedName>
        <fullName evidence="1">Uncharacterized protein</fullName>
    </submittedName>
</protein>
<evidence type="ECO:0000313" key="1">
    <source>
        <dbReference type="EMBL" id="EFE08213.1"/>
    </source>
</evidence>
<organism evidence="1 2">
    <name type="scientific">Citrobacter youngae ATCC 29220</name>
    <dbReference type="NCBI Taxonomy" id="500640"/>
    <lineage>
        <taxon>Bacteria</taxon>
        <taxon>Pseudomonadati</taxon>
        <taxon>Pseudomonadota</taxon>
        <taxon>Gammaproteobacteria</taxon>
        <taxon>Enterobacterales</taxon>
        <taxon>Enterobacteriaceae</taxon>
        <taxon>Citrobacter</taxon>
        <taxon>Citrobacter freundii complex</taxon>
    </lineage>
</organism>
<dbReference type="AlphaFoldDB" id="D4BC77"/>
<name>D4BC77_9ENTR</name>
<accession>D4BC77</accession>
<evidence type="ECO:0000313" key="2">
    <source>
        <dbReference type="Proteomes" id="UP000003880"/>
    </source>
</evidence>
<dbReference type="EMBL" id="ABWL02000008">
    <property type="protein sequence ID" value="EFE08213.1"/>
    <property type="molecule type" value="Genomic_DNA"/>
</dbReference>
<comment type="caution">
    <text evidence="1">The sequence shown here is derived from an EMBL/GenBank/DDBJ whole genome shotgun (WGS) entry which is preliminary data.</text>
</comment>
<dbReference type="HOGENOM" id="CLU_2877700_0_0_6"/>
<gene>
    <name evidence="1" type="ORF">CIT292_08083</name>
</gene>